<dbReference type="GO" id="GO:0005615">
    <property type="term" value="C:extracellular space"/>
    <property type="evidence" value="ECO:0007669"/>
    <property type="project" value="TreeGrafter"/>
</dbReference>
<dbReference type="AlphaFoldDB" id="A8DK05"/>
<dbReference type="GO" id="GO:0004181">
    <property type="term" value="F:metallocarboxypeptidase activity"/>
    <property type="evidence" value="ECO:0007669"/>
    <property type="project" value="InterPro"/>
</dbReference>
<organism evidence="9">
    <name type="scientific">Chloracidobacterium thermophilum</name>
    <dbReference type="NCBI Taxonomy" id="458033"/>
    <lineage>
        <taxon>Bacteria</taxon>
        <taxon>Pseudomonadati</taxon>
        <taxon>Acidobacteriota</taxon>
        <taxon>Terriglobia</taxon>
        <taxon>Terriglobales</taxon>
        <taxon>Acidobacteriaceae</taxon>
        <taxon>Chloracidobacterium</taxon>
    </lineage>
</organism>
<dbReference type="PANTHER" id="PTHR11705:SF143">
    <property type="entry name" value="SLL0236 PROTEIN"/>
    <property type="match status" value="1"/>
</dbReference>
<accession>A8DK05</accession>
<keyword evidence="6" id="KW-0482">Metalloprotease</keyword>
<evidence type="ECO:0000256" key="5">
    <source>
        <dbReference type="ARBA" id="ARBA00022833"/>
    </source>
</evidence>
<dbReference type="GO" id="GO:0008270">
    <property type="term" value="F:zinc ion binding"/>
    <property type="evidence" value="ECO:0007669"/>
    <property type="project" value="InterPro"/>
</dbReference>
<sequence>MAGLSEETQALVKRLVSQYEHYAVREATRRLTAAALAQHLKNLAACDGRLVVEPLGRSAGGRPIYRVTFGQGQRRVLMWTQMHGDEPTATLAVLDLLAALTKFPQDTALNKILREVQVCIIPMLNPDGAETFQRRTAQGIDLNRDARCLSTPEARLLKRTHDSFVPDFAFNMHDQNPRYTVGESRRLTAMAFLAPAHDASGKDNVARRRAKRLAAAMIQMLTPYIGGYMARFDETHEPRSFGDAMQGWGTSVVLIESGGWRNDPEKAYLRQLNAVALLGALHAIAGDECDELETTAYESLPHNTNHFYDLIFESATLEFGDSIPSIVADIAINLTDPWQPPSSSDVIRGRVMDIGDLRDYEAGERWSLDGCSLSGHDFRIEAEVDVDALRAIAHPIKPV</sequence>
<dbReference type="GO" id="GO:0006508">
    <property type="term" value="P:proteolysis"/>
    <property type="evidence" value="ECO:0007669"/>
    <property type="project" value="UniProtKB-KW"/>
</dbReference>
<dbReference type="InterPro" id="IPR000834">
    <property type="entry name" value="Peptidase_M14"/>
</dbReference>
<evidence type="ECO:0000256" key="2">
    <source>
        <dbReference type="ARBA" id="ARBA00005988"/>
    </source>
</evidence>
<name>A8DK05_9BACT</name>
<keyword evidence="9" id="KW-0121">Carboxypeptidase</keyword>
<gene>
    <name evidence="9" type="ORF">YS_M60-F11.250</name>
</gene>
<reference evidence="9" key="1">
    <citation type="journal article" date="2007" name="Science">
        <title>Candidatus Chloracidobacterium thermophilum: an aerobic phototrophic Acidobacterium.</title>
        <authorList>
            <person name="Bryant D.A."/>
            <person name="Costas A.M."/>
            <person name="Maresca J.A."/>
            <person name="Chew A.G."/>
            <person name="Klatt C.G."/>
            <person name="Bateson M.M."/>
            <person name="Tallon L.J."/>
            <person name="Hostetler J."/>
            <person name="Nelson W.C."/>
            <person name="Heidelberg J.F."/>
            <person name="Ward D.M."/>
        </authorList>
    </citation>
    <scope>NUCLEOTIDE SEQUENCE</scope>
</reference>
<feature type="domain" description="Peptidase M14" evidence="8">
    <location>
        <begin position="18"/>
        <end position="272"/>
    </location>
</feature>
<keyword evidence="3" id="KW-0645">Protease</keyword>
<dbReference type="PROSITE" id="PS52035">
    <property type="entry name" value="PEPTIDASE_M14"/>
    <property type="match status" value="1"/>
</dbReference>
<evidence type="ECO:0000313" key="9">
    <source>
        <dbReference type="EMBL" id="ABV27354.1"/>
    </source>
</evidence>
<comment type="cofactor">
    <cofactor evidence="1">
        <name>Zn(2+)</name>
        <dbReference type="ChEBI" id="CHEBI:29105"/>
    </cofactor>
</comment>
<keyword evidence="4" id="KW-0378">Hydrolase</keyword>
<evidence type="ECO:0000256" key="6">
    <source>
        <dbReference type="ARBA" id="ARBA00023049"/>
    </source>
</evidence>
<evidence type="ECO:0000259" key="8">
    <source>
        <dbReference type="PROSITE" id="PS52035"/>
    </source>
</evidence>
<evidence type="ECO:0000256" key="7">
    <source>
        <dbReference type="PROSITE-ProRule" id="PRU01379"/>
    </source>
</evidence>
<keyword evidence="5" id="KW-0862">Zinc</keyword>
<evidence type="ECO:0000256" key="1">
    <source>
        <dbReference type="ARBA" id="ARBA00001947"/>
    </source>
</evidence>
<comment type="similarity">
    <text evidence="2 7">Belongs to the peptidase M14 family.</text>
</comment>
<evidence type="ECO:0000256" key="3">
    <source>
        <dbReference type="ARBA" id="ARBA00022670"/>
    </source>
</evidence>
<dbReference type="SUPFAM" id="SSF53187">
    <property type="entry name" value="Zn-dependent exopeptidases"/>
    <property type="match status" value="1"/>
</dbReference>
<protein>
    <submittedName>
        <fullName evidence="9">Putative carboxypeptidase</fullName>
    </submittedName>
</protein>
<dbReference type="Gene3D" id="3.40.630.10">
    <property type="entry name" value="Zn peptidases"/>
    <property type="match status" value="1"/>
</dbReference>
<dbReference type="Pfam" id="PF00246">
    <property type="entry name" value="Peptidase_M14"/>
    <property type="match status" value="1"/>
</dbReference>
<feature type="active site" description="Proton donor/acceptor" evidence="7">
    <location>
        <position position="237"/>
    </location>
</feature>
<proteinExistence type="inferred from homology"/>
<dbReference type="EMBL" id="EF531339">
    <property type="protein sequence ID" value="ABV27354.1"/>
    <property type="molecule type" value="Genomic_DNA"/>
</dbReference>
<dbReference type="PANTHER" id="PTHR11705">
    <property type="entry name" value="PROTEASE FAMILY M14 CARBOXYPEPTIDASE A,B"/>
    <property type="match status" value="1"/>
</dbReference>
<dbReference type="SMART" id="SM00631">
    <property type="entry name" value="Zn_pept"/>
    <property type="match status" value="1"/>
</dbReference>
<evidence type="ECO:0000256" key="4">
    <source>
        <dbReference type="ARBA" id="ARBA00022801"/>
    </source>
</evidence>